<proteinExistence type="predicted"/>
<evidence type="ECO:0000313" key="2">
    <source>
        <dbReference type="EMBL" id="CAD7402915.1"/>
    </source>
</evidence>
<keyword evidence="1" id="KW-0812">Transmembrane</keyword>
<keyword evidence="1" id="KW-0472">Membrane</keyword>
<dbReference type="AlphaFoldDB" id="A0A7R9CUW3"/>
<feature type="transmembrane region" description="Helical" evidence="1">
    <location>
        <begin position="121"/>
        <end position="143"/>
    </location>
</feature>
<feature type="transmembrane region" description="Helical" evidence="1">
    <location>
        <begin position="186"/>
        <end position="210"/>
    </location>
</feature>
<sequence>MLTKTKEPRLPFRRRHYRVRLLWCCLRDYGRDIDIDVIRPMYRSQKHRDFAMISSTMKILSCSILLVNLDSILKSFKSDGASMRDPSLYTDSGLSDGFAEPDFNPVPDTAGLGIPRQAASITLTCLITFSAIGLFAYLCLLIGSSRGNRYLLLPAMILDMLIIVLSTFTFIALMILTFSYDTGLGVAYMLGGFVGNGLQLYLWLCVLSLFQHLREIQNVIHSAFSEPLQLLMCTSFKLQPEQT</sequence>
<gene>
    <name evidence="2" type="ORF">TPSB3V08_LOCUS3795</name>
</gene>
<organism evidence="2">
    <name type="scientific">Timema poppense</name>
    <name type="common">Walking stick</name>
    <dbReference type="NCBI Taxonomy" id="170557"/>
    <lineage>
        <taxon>Eukaryota</taxon>
        <taxon>Metazoa</taxon>
        <taxon>Ecdysozoa</taxon>
        <taxon>Arthropoda</taxon>
        <taxon>Hexapoda</taxon>
        <taxon>Insecta</taxon>
        <taxon>Pterygota</taxon>
        <taxon>Neoptera</taxon>
        <taxon>Polyneoptera</taxon>
        <taxon>Phasmatodea</taxon>
        <taxon>Timematodea</taxon>
        <taxon>Timematoidea</taxon>
        <taxon>Timematidae</taxon>
        <taxon>Timema</taxon>
    </lineage>
</organism>
<evidence type="ECO:0000256" key="1">
    <source>
        <dbReference type="SAM" id="Phobius"/>
    </source>
</evidence>
<reference evidence="2" key="1">
    <citation type="submission" date="2020-11" db="EMBL/GenBank/DDBJ databases">
        <authorList>
            <person name="Tran Van P."/>
        </authorList>
    </citation>
    <scope>NUCLEOTIDE SEQUENCE</scope>
</reference>
<feature type="transmembrane region" description="Helical" evidence="1">
    <location>
        <begin position="150"/>
        <end position="180"/>
    </location>
</feature>
<keyword evidence="1" id="KW-1133">Transmembrane helix</keyword>
<feature type="transmembrane region" description="Helical" evidence="1">
    <location>
        <begin position="50"/>
        <end position="69"/>
    </location>
</feature>
<accession>A0A7R9CUW3</accession>
<dbReference type="EMBL" id="OD001709">
    <property type="protein sequence ID" value="CAD7402915.1"/>
    <property type="molecule type" value="Genomic_DNA"/>
</dbReference>
<name>A0A7R9CUW3_TIMPO</name>
<protein>
    <submittedName>
        <fullName evidence="2">Uncharacterized protein</fullName>
    </submittedName>
</protein>